<evidence type="ECO:0000256" key="20">
    <source>
        <dbReference type="ARBA" id="ARBA00023180"/>
    </source>
</evidence>
<keyword evidence="9" id="KW-0645">Protease</keyword>
<feature type="domain" description="Peptidase M1 membrane alanine aminopeptidase" evidence="24">
    <location>
        <begin position="154"/>
        <end position="375"/>
    </location>
</feature>
<dbReference type="GO" id="GO:0005737">
    <property type="term" value="C:cytoplasm"/>
    <property type="evidence" value="ECO:0007669"/>
    <property type="project" value="TreeGrafter"/>
</dbReference>
<dbReference type="SUPFAM" id="SSF63737">
    <property type="entry name" value="Leukotriene A4 hydrolase N-terminal domain"/>
    <property type="match status" value="3"/>
</dbReference>
<feature type="site" description="Transition state stabilizer" evidence="23">
    <location>
        <position position="312"/>
    </location>
</feature>
<dbReference type="FunFam" id="1.10.390.10:FF:000006">
    <property type="entry name" value="Puromycin-sensitive aminopeptidase"/>
    <property type="match status" value="1"/>
</dbReference>
<keyword evidence="10" id="KW-0812">Transmembrane</keyword>
<keyword evidence="18" id="KW-0472">Membrane</keyword>
<feature type="domain" description="Aminopeptidase N-like N-terminal" evidence="26">
    <location>
        <begin position="45"/>
        <end position="119"/>
    </location>
</feature>
<name>A0AAV4NJ82_9ARAC</name>
<feature type="domain" description="ERAP1-like C-terminal" evidence="25">
    <location>
        <begin position="1322"/>
        <end position="1637"/>
    </location>
</feature>
<keyword evidence="28" id="KW-1185">Reference proteome</keyword>
<dbReference type="GO" id="GO:0042277">
    <property type="term" value="F:peptide binding"/>
    <property type="evidence" value="ECO:0007669"/>
    <property type="project" value="TreeGrafter"/>
</dbReference>
<comment type="caution">
    <text evidence="27">The sequence shown here is derived from an EMBL/GenBank/DDBJ whole genome shotgun (WGS) entry which is preliminary data.</text>
</comment>
<protein>
    <recommendedName>
        <fullName evidence="6">glutamyl aminopeptidase</fullName>
        <ecNumber evidence="6">3.4.11.7</ecNumber>
    </recommendedName>
</protein>
<keyword evidence="8" id="KW-1003">Cell membrane</keyword>
<sequence>METLESFLLVVVCAPHNEYIKHLVLLPSSEQQIQNSDPPLTVLHRYLATSKFQPTYARRAFPCFDEPSFKATFSVSLVHEEGYVALSNMPEQVTELYSQEDSQLLVTRFEKSVPMVTYLVCFIVCDFQFLSTTTSSGKPFRVYTAPDQVNKTEYALNFGSRVLEYFEKYFGIDYPLPKQDMVAIPDFASGAMEHWGVITFRETNLLYDPHNSSPQNLQRISSVISHEMTHMWFGNLVTMDWWDDLWLNEGFASYVEYKGVDEQHPQWDTLSQFVTEELQPVMNLDSTLGSHPIVQPVLHPDEITEIFDDISYGKGASVLRMLEFFVGENNFRAGISNFLKKYQFKNARTENLWSELSATCGLQGNRSISSIMKTWTEQMGFPYVTVLRNGANFTARQDRFLKSVVPANASSPRHLWSIPLSYTTGDGGADIVWIHDEKEVDFVIDVKNSSWAKFNVNQTGFYLVNYEKEEWLRLSDLLFTQHQELSPADRSHLLFDSFLLAEAGHAPLHLFLSMSQYLSRETRLIPWETAYACFVYLCQMLEDTHANALLKGYIRDLTNDLYLNLGWKTSENHLDNLLRTTIIGLACHSGNQDCLNHAAELFQNWTRGQEIPSGLRSLVYNFGMAEIGREEHWNYMWNRYLVEESPAQKKTIMNGLAHVRKPYLIRRYLEYAMDGEIVRSQDFFTILSYIAGNPVGRPLVWNFVRDKWPALVERFTLNNRYLGNVIKKICSYFTTDHQLEEMHTFFRKYPEAGAGKRRRHQALEAVQNNIKWIEGHVEGMKGWLEADGPAPWYSPRLPKHTVPEHYDIYLNPSLEAESFSGNVSIWVDVRKATNRLLVHAGTNLNISKYEVWSEAKEKDPKIMELEDEFFYEENEYLVLRTRKTLPVGKYRLFFEFSGPLTLSLKGFYKSSYLNSQSKTIRFLVASQFAANYARQAFPCFDEPSFRSTFDVSISHDDSLFGLSNTPAQSSVSVGEGIMLTRFERSPPMSTYLLGVVVCDFPFSEVLTETGVKVRLYAAPHRLEKGGYALDIATRILSFYEKYFGIPYPLKKLDLVSIPDMTYDGMENWGIITFRDEDLMYDNSSSLAKKYKVAILVAHELAHMWFGDLVTMEWWDDVWLNEGFATYMSWKGAKFVEPDIDKENGLGLGRLIDAMTADRSIHSHPIVRRVDKVGFEIYDDIAYAKGASVLRMLENYMGDDFREGISAYLTKHSFGNAKTQDLWDALTAASKQGMDVGRMMDTWTGQMNYPYLSVECPLADICAVQQHRYLEDPDTAQLSTQPTSYDYVWHIPMTYRTSNEKEISYLLLNDSEKMTVSIPPNEWITFNADFKGYYSVNYDREGWDNIIRHLHNNHTVFSPADRVNFIYDSFSLASSGHVGYDVPLKLIGYLAREKYHWAWRIALSELNNVKRYFKADREARELIKEYIRSLSKDLYKQLGWNNTGDYSERELRKAVILAACESSNQECLEAAAQMFKQWSKDSRLSPDTRQLVYWYGAKAFGSSDQLWTLMWNKYQREDDPHKQYLLMDALTTLRNSTLLERLVRLARNESVVRKHDSLAVMKRIAQNPKGFPIITHMIFTQWDQLVRTYGNGEIEEFAAKVFQGFTTEKDLLKVREFYQRQKGRSRQGARAHTQALYSISLNINWLRRHRRTVREWLLSHVYMPWRDIRLPAHVLPVHYDLLLKPNISSQTFEGEELISINITKATDYLLFHEGGLQIRNIQLVGEEQKEDVPIAEKFSYKRNEYFVILFKEKVPPGDYLLKVVFSGKFSVSGNGMDRYQYTHRKTGEIRYLLATRFEATYARRVFPCFDEPSFKAKFKLSIVHPANLTAVSNMPEEEKVGLDGDLAKTVFMESVTMSTYLLFCVVSDFEFLQADYNGKPVRAYAPPDRLEEATHGLNMTLRLLSTLEDFFDVPYVLPKLDSVCIPGYVVPGMEHWGAISYSGDRFLVNGSLPERSRILHVDRVIAHEVVHQWFGNLVTMEWWDDLWLNEGMSTLIMYIPLKQYFPSINEVDVRKMSRMMCPDSSVNSHPIVRNVSTPGEIEASFNVISYEKGAAVMKMLQHIMKDDFRKGLSNYLKKYAYRNARTSDLWSELDNASTMEVNVSGVMDTWTRQMGFPYVELNREGSSLTATQHWFSRNVNETKAEKVTLNQKYGFIWQIPLTFKNLATGNEHTLWLKDKTATVEINALKDDVVKFNPGFIGFYVVKYDFSDWEKLERTLLENHEALDVTDRYNLLHDAFVLSETDRLPYSIPLSLTMYLRREKDPLPWNLFRDHVLHFEHSLDQHSPTLALLKKYLIDLTSDLYDEYVASANHKSVFRKWDIKTGSCSFSYSDLDLPSVVMDLACRSSHPKCVEAMREELHLWLQGHNLTSDPSFALQTAVAHLGNDTLWAHLFDQMSDNRTKRSRRFLLAEALTSFTSGPLIAKTIDVMAFDPRIDLELAKFMFRRLSAKPEAVRHLWKYTTNHWHSLMNRLEAQKDPSIGISTFCDKLKTTEFLGDFVRLTLRNPPASEFVTQSCMEEIQSSIELASKYEVKLSQWLESYLSSSSMKS</sequence>
<evidence type="ECO:0000256" key="17">
    <source>
        <dbReference type="ARBA" id="ARBA00023049"/>
    </source>
</evidence>
<evidence type="ECO:0000313" key="27">
    <source>
        <dbReference type="EMBL" id="GIX84862.1"/>
    </source>
</evidence>
<organism evidence="27 28">
    <name type="scientific">Caerostris darwini</name>
    <dbReference type="NCBI Taxonomy" id="1538125"/>
    <lineage>
        <taxon>Eukaryota</taxon>
        <taxon>Metazoa</taxon>
        <taxon>Ecdysozoa</taxon>
        <taxon>Arthropoda</taxon>
        <taxon>Chelicerata</taxon>
        <taxon>Arachnida</taxon>
        <taxon>Araneae</taxon>
        <taxon>Araneomorphae</taxon>
        <taxon>Entelegynae</taxon>
        <taxon>Araneoidea</taxon>
        <taxon>Araneidae</taxon>
        <taxon>Caerostris</taxon>
    </lineage>
</organism>
<feature type="domain" description="Peptidase M1 membrane alanine aminopeptidase" evidence="24">
    <location>
        <begin position="1896"/>
        <end position="2109"/>
    </location>
</feature>
<dbReference type="GO" id="GO:0070006">
    <property type="term" value="F:metalloaminopeptidase activity"/>
    <property type="evidence" value="ECO:0007669"/>
    <property type="project" value="TreeGrafter"/>
</dbReference>
<dbReference type="FunFam" id="1.10.390.10:FF:000016">
    <property type="entry name" value="Glutamyl aminopeptidase"/>
    <property type="match status" value="1"/>
</dbReference>
<evidence type="ECO:0000256" key="10">
    <source>
        <dbReference type="ARBA" id="ARBA00022692"/>
    </source>
</evidence>
<dbReference type="EMBL" id="BPLQ01001741">
    <property type="protein sequence ID" value="GIX84862.1"/>
    <property type="molecule type" value="Genomic_DNA"/>
</dbReference>
<evidence type="ECO:0000256" key="11">
    <source>
        <dbReference type="ARBA" id="ARBA00022723"/>
    </source>
</evidence>
<dbReference type="InterPro" id="IPR024571">
    <property type="entry name" value="ERAP1-like_C_dom"/>
</dbReference>
<keyword evidence="13 22" id="KW-0862">Zinc</keyword>
<comment type="cofactor">
    <cofactor evidence="22">
        <name>Zn(2+)</name>
        <dbReference type="ChEBI" id="CHEBI:29105"/>
    </cofactor>
    <text evidence="22">Binds 1 zinc ion per subunit.</text>
</comment>
<evidence type="ECO:0000256" key="1">
    <source>
        <dbReference type="ARBA" id="ARBA00001703"/>
    </source>
</evidence>
<gene>
    <name evidence="27" type="primary">ENPEP</name>
    <name evidence="27" type="ORF">CDAR_490761</name>
</gene>
<evidence type="ECO:0000256" key="15">
    <source>
        <dbReference type="ARBA" id="ARBA00022968"/>
    </source>
</evidence>
<dbReference type="Gene3D" id="2.60.40.1910">
    <property type="match status" value="3"/>
</dbReference>
<dbReference type="PRINTS" id="PR00756">
    <property type="entry name" value="ALADIPTASE"/>
</dbReference>
<dbReference type="FunFam" id="2.60.40.1910:FF:000006">
    <property type="entry name" value="Aminopeptidase"/>
    <property type="match status" value="1"/>
</dbReference>
<evidence type="ECO:0000256" key="8">
    <source>
        <dbReference type="ARBA" id="ARBA00022475"/>
    </source>
</evidence>
<feature type="binding site" evidence="22">
    <location>
        <position position="226"/>
    </location>
    <ligand>
        <name>Zn(2+)</name>
        <dbReference type="ChEBI" id="CHEBI:29105"/>
        <note>catalytic</note>
    </ligand>
</feature>
<comment type="subcellular location">
    <subcellularLocation>
        <location evidence="3">Cell membrane</location>
        <topology evidence="3">Lipid-anchor</topology>
        <topology evidence="3">GPI-anchor</topology>
    </subcellularLocation>
    <subcellularLocation>
        <location evidence="2">Cell membrane</location>
        <topology evidence="2">Single-pass type II membrane protein</topology>
    </subcellularLocation>
</comment>
<dbReference type="FunFam" id="1.25.50.20:FF:000001">
    <property type="entry name" value="Aminopeptidase"/>
    <property type="match status" value="2"/>
</dbReference>
<dbReference type="InterPro" id="IPR014782">
    <property type="entry name" value="Peptidase_M1_dom"/>
</dbReference>
<feature type="binding site" evidence="22">
    <location>
        <position position="230"/>
    </location>
    <ligand>
        <name>Zn(2+)</name>
        <dbReference type="ChEBI" id="CHEBI:29105"/>
        <note>catalytic</note>
    </ligand>
</feature>
<evidence type="ECO:0000256" key="6">
    <source>
        <dbReference type="ARBA" id="ARBA00012567"/>
    </source>
</evidence>
<keyword evidence="19" id="KW-1015">Disulfide bond</keyword>
<feature type="domain" description="ERAP1-like C-terminal" evidence="25">
    <location>
        <begin position="2192"/>
        <end position="2474"/>
    </location>
</feature>
<comment type="subunit">
    <text evidence="5">Homodimer; disulfide-linked.</text>
</comment>
<dbReference type="EC" id="3.4.11.7" evidence="6"/>
<feature type="domain" description="Aminopeptidase N-like N-terminal" evidence="26">
    <location>
        <begin position="1675"/>
        <end position="1860"/>
    </location>
</feature>
<evidence type="ECO:0000256" key="23">
    <source>
        <dbReference type="PIRSR" id="PIRSR634016-4"/>
    </source>
</evidence>
<dbReference type="GO" id="GO:0004230">
    <property type="term" value="F:glutamyl aminopeptidase activity"/>
    <property type="evidence" value="ECO:0007669"/>
    <property type="project" value="UniProtKB-EC"/>
</dbReference>
<evidence type="ECO:0000256" key="12">
    <source>
        <dbReference type="ARBA" id="ARBA00022801"/>
    </source>
</evidence>
<dbReference type="PANTHER" id="PTHR11533:SF276">
    <property type="entry name" value="GLUTAMYL AMINOPEPTIDASE"/>
    <property type="match status" value="1"/>
</dbReference>
<evidence type="ECO:0000259" key="25">
    <source>
        <dbReference type="Pfam" id="PF11838"/>
    </source>
</evidence>
<feature type="binding site" evidence="22">
    <location>
        <position position="249"/>
    </location>
    <ligand>
        <name>Zn(2+)</name>
        <dbReference type="ChEBI" id="CHEBI:29105"/>
        <note>catalytic</note>
    </ligand>
</feature>
<evidence type="ECO:0000256" key="22">
    <source>
        <dbReference type="PIRSR" id="PIRSR634016-3"/>
    </source>
</evidence>
<evidence type="ECO:0000313" key="28">
    <source>
        <dbReference type="Proteomes" id="UP001054837"/>
    </source>
</evidence>
<evidence type="ECO:0000256" key="14">
    <source>
        <dbReference type="ARBA" id="ARBA00022837"/>
    </source>
</evidence>
<dbReference type="GO" id="GO:0005615">
    <property type="term" value="C:extracellular space"/>
    <property type="evidence" value="ECO:0007669"/>
    <property type="project" value="TreeGrafter"/>
</dbReference>
<dbReference type="Gene3D" id="1.25.50.20">
    <property type="match status" value="3"/>
</dbReference>
<evidence type="ECO:0000259" key="26">
    <source>
        <dbReference type="Pfam" id="PF17900"/>
    </source>
</evidence>
<dbReference type="InterPro" id="IPR050344">
    <property type="entry name" value="Peptidase_M1_aminopeptidases"/>
</dbReference>
<evidence type="ECO:0000256" key="9">
    <source>
        <dbReference type="ARBA" id="ARBA00022670"/>
    </source>
</evidence>
<keyword evidence="15" id="KW-0735">Signal-anchor</keyword>
<evidence type="ECO:0000256" key="4">
    <source>
        <dbReference type="ARBA" id="ARBA00010136"/>
    </source>
</evidence>
<dbReference type="GO" id="GO:0008270">
    <property type="term" value="F:zinc ion binding"/>
    <property type="evidence" value="ECO:0007669"/>
    <property type="project" value="InterPro"/>
</dbReference>
<dbReference type="InterPro" id="IPR001930">
    <property type="entry name" value="Peptidase_M1"/>
</dbReference>
<evidence type="ECO:0000256" key="18">
    <source>
        <dbReference type="ARBA" id="ARBA00023136"/>
    </source>
</evidence>
<evidence type="ECO:0000259" key="24">
    <source>
        <dbReference type="Pfam" id="PF01433"/>
    </source>
</evidence>
<dbReference type="PANTHER" id="PTHR11533">
    <property type="entry name" value="PROTEASE M1 ZINC METALLOPROTEASE"/>
    <property type="match status" value="1"/>
</dbReference>
<keyword evidence="11 22" id="KW-0479">Metal-binding</keyword>
<feature type="domain" description="Aminopeptidase N-like N-terminal" evidence="26">
    <location>
        <begin position="802"/>
        <end position="992"/>
    </location>
</feature>
<reference evidence="27 28" key="1">
    <citation type="submission" date="2021-06" db="EMBL/GenBank/DDBJ databases">
        <title>Caerostris darwini draft genome.</title>
        <authorList>
            <person name="Kono N."/>
            <person name="Arakawa K."/>
        </authorList>
    </citation>
    <scope>NUCLEOTIDE SEQUENCE [LARGE SCALE GENOMIC DNA]</scope>
</reference>
<dbReference type="InterPro" id="IPR042097">
    <property type="entry name" value="Aminopeptidase_N-like_N_sf"/>
</dbReference>
<accession>A0AAV4NJ82</accession>
<evidence type="ECO:0000256" key="16">
    <source>
        <dbReference type="ARBA" id="ARBA00022989"/>
    </source>
</evidence>
<comment type="similarity">
    <text evidence="4">Belongs to the peptidase M1 family.</text>
</comment>
<evidence type="ECO:0000256" key="19">
    <source>
        <dbReference type="ARBA" id="ARBA00023157"/>
    </source>
</evidence>
<keyword evidence="12" id="KW-0378">Hydrolase</keyword>
<dbReference type="GO" id="GO:0005886">
    <property type="term" value="C:plasma membrane"/>
    <property type="evidence" value="ECO:0007669"/>
    <property type="project" value="UniProtKB-SubCell"/>
</dbReference>
<dbReference type="InterPro" id="IPR027268">
    <property type="entry name" value="Peptidase_M4/M1_CTD_sf"/>
</dbReference>
<evidence type="ECO:0000256" key="21">
    <source>
        <dbReference type="PIRSR" id="PIRSR634016-1"/>
    </source>
</evidence>
<feature type="domain" description="Peptidase M1 membrane alanine aminopeptidase" evidence="24">
    <location>
        <begin position="1027"/>
        <end position="1242"/>
    </location>
</feature>
<dbReference type="GO" id="GO:0006508">
    <property type="term" value="P:proteolysis"/>
    <property type="evidence" value="ECO:0007669"/>
    <property type="project" value="UniProtKB-KW"/>
</dbReference>
<dbReference type="InterPro" id="IPR034016">
    <property type="entry name" value="M1_APN-typ"/>
</dbReference>
<dbReference type="InterPro" id="IPR045357">
    <property type="entry name" value="Aminopeptidase_N-like_N"/>
</dbReference>
<evidence type="ECO:0000256" key="3">
    <source>
        <dbReference type="ARBA" id="ARBA00004609"/>
    </source>
</evidence>
<dbReference type="GO" id="GO:0043171">
    <property type="term" value="P:peptide catabolic process"/>
    <property type="evidence" value="ECO:0007669"/>
    <property type="project" value="TreeGrafter"/>
</dbReference>
<dbReference type="FunFam" id="2.60.40.1730:FF:000012">
    <property type="entry name" value="Aminopeptidase N"/>
    <property type="match status" value="2"/>
</dbReference>
<proteinExistence type="inferred from homology"/>
<evidence type="ECO:0000256" key="7">
    <source>
        <dbReference type="ARBA" id="ARBA00022438"/>
    </source>
</evidence>
<feature type="active site" description="Proton acceptor" evidence="21">
    <location>
        <position position="227"/>
    </location>
</feature>
<dbReference type="Pfam" id="PF11838">
    <property type="entry name" value="ERAP1_C"/>
    <property type="match status" value="3"/>
</dbReference>
<evidence type="ECO:0000256" key="13">
    <source>
        <dbReference type="ARBA" id="ARBA00022833"/>
    </source>
</evidence>
<dbReference type="Pfam" id="PF01433">
    <property type="entry name" value="Peptidase_M1"/>
    <property type="match status" value="3"/>
</dbReference>
<dbReference type="SUPFAM" id="SSF55486">
    <property type="entry name" value="Metalloproteases ('zincins'), catalytic domain"/>
    <property type="match status" value="3"/>
</dbReference>
<dbReference type="CDD" id="cd09601">
    <property type="entry name" value="M1_APN-Q_like"/>
    <property type="match status" value="3"/>
</dbReference>
<keyword evidence="17" id="KW-0482">Metalloprotease</keyword>
<evidence type="ECO:0000256" key="2">
    <source>
        <dbReference type="ARBA" id="ARBA00004401"/>
    </source>
</evidence>
<keyword evidence="20" id="KW-0325">Glycoprotein</keyword>
<dbReference type="Gene3D" id="1.10.390.10">
    <property type="entry name" value="Neutral Protease Domain 2"/>
    <property type="match status" value="3"/>
</dbReference>
<evidence type="ECO:0000256" key="5">
    <source>
        <dbReference type="ARBA" id="ARBA00011748"/>
    </source>
</evidence>
<dbReference type="FunFam" id="1.10.390.10:FF:000013">
    <property type="entry name" value="Aminopeptidase N"/>
    <property type="match status" value="1"/>
</dbReference>
<comment type="catalytic activity">
    <reaction evidence="1">
        <text>Release of N-terminal glutamate (and to a lesser extent aspartate) from a peptide.</text>
        <dbReference type="EC" id="3.4.11.7"/>
    </reaction>
</comment>
<dbReference type="Gene3D" id="2.60.40.1730">
    <property type="entry name" value="tricorn interacting facor f3 domain"/>
    <property type="match status" value="3"/>
</dbReference>
<keyword evidence="14" id="KW-0106">Calcium</keyword>
<feature type="domain" description="ERAP1-like C-terminal" evidence="25">
    <location>
        <begin position="451"/>
        <end position="767"/>
    </location>
</feature>
<dbReference type="Pfam" id="PF17900">
    <property type="entry name" value="Peptidase_M1_N"/>
    <property type="match status" value="3"/>
</dbReference>
<keyword evidence="7 27" id="KW-0031">Aminopeptidase</keyword>
<dbReference type="Proteomes" id="UP001054837">
    <property type="component" value="Unassembled WGS sequence"/>
</dbReference>
<keyword evidence="16" id="KW-1133">Transmembrane helix</keyword>